<evidence type="ECO:0000256" key="6">
    <source>
        <dbReference type="ARBA" id="ARBA00023306"/>
    </source>
</evidence>
<dbReference type="GO" id="GO:0000917">
    <property type="term" value="P:division septum assembly"/>
    <property type="evidence" value="ECO:0007669"/>
    <property type="project" value="UniProtKB-KW"/>
</dbReference>
<keyword evidence="8" id="KW-1185">Reference proteome</keyword>
<comment type="caution">
    <text evidence="7">The sequence shown here is derived from an EMBL/GenBank/DDBJ whole genome shotgun (WGS) entry which is preliminary data.</text>
</comment>
<evidence type="ECO:0000313" key="7">
    <source>
        <dbReference type="EMBL" id="PRX96079.1"/>
    </source>
</evidence>
<name>A0A2T0PX08_9ACTN</name>
<gene>
    <name evidence="7" type="ORF">CLV72_10883</name>
</gene>
<keyword evidence="5" id="KW-0717">Septation</keyword>
<keyword evidence="6" id="KW-0131">Cell cycle</keyword>
<comment type="subcellular location">
    <subcellularLocation>
        <location evidence="1">Cell septum</location>
    </subcellularLocation>
</comment>
<sequence length="140" mass="15339">MNSSSTTASAELGLRLVVPDRAAVPLVARLHYTAEDPYAIQMAFHVGDDEPVEWIFARELLTVGIVRRVGEGDVQVWPSTDDGERIVNIALSSPFGQAEFDAPISPLAEFLHRTYEIVPAGRESAHVDIDAEIGAFLRRP</sequence>
<dbReference type="OrthoDB" id="3853096at2"/>
<keyword evidence="3 7" id="KW-0132">Cell division</keyword>
<dbReference type="Pfam" id="PF04686">
    <property type="entry name" value="SsgA"/>
    <property type="match status" value="1"/>
</dbReference>
<accession>A0A2T0PX08</accession>
<dbReference type="RefSeq" id="WP_106250695.1">
    <property type="nucleotide sequence ID" value="NZ_PVZC01000008.1"/>
</dbReference>
<proteinExistence type="inferred from homology"/>
<evidence type="ECO:0000256" key="2">
    <source>
        <dbReference type="ARBA" id="ARBA00009323"/>
    </source>
</evidence>
<protein>
    <submittedName>
        <fullName evidence="7">Sporulation and cell division protein SsgA</fullName>
    </submittedName>
</protein>
<organism evidence="7 8">
    <name type="scientific">Allonocardiopsis opalescens</name>
    <dbReference type="NCBI Taxonomy" id="1144618"/>
    <lineage>
        <taxon>Bacteria</taxon>
        <taxon>Bacillati</taxon>
        <taxon>Actinomycetota</taxon>
        <taxon>Actinomycetes</taxon>
        <taxon>Streptosporangiales</taxon>
        <taxon>Allonocardiopsis</taxon>
    </lineage>
</organism>
<evidence type="ECO:0000256" key="4">
    <source>
        <dbReference type="ARBA" id="ARBA00022969"/>
    </source>
</evidence>
<evidence type="ECO:0000256" key="1">
    <source>
        <dbReference type="ARBA" id="ARBA00004431"/>
    </source>
</evidence>
<dbReference type="InterPro" id="IPR038658">
    <property type="entry name" value="SsgB_sf"/>
</dbReference>
<evidence type="ECO:0000313" key="8">
    <source>
        <dbReference type="Proteomes" id="UP000237846"/>
    </source>
</evidence>
<reference evidence="7 8" key="1">
    <citation type="submission" date="2018-03" db="EMBL/GenBank/DDBJ databases">
        <title>Genomic Encyclopedia of Archaeal and Bacterial Type Strains, Phase II (KMG-II): from individual species to whole genera.</title>
        <authorList>
            <person name="Goeker M."/>
        </authorList>
    </citation>
    <scope>NUCLEOTIDE SEQUENCE [LARGE SCALE GENOMIC DNA]</scope>
    <source>
        <strain evidence="7 8">DSM 45601</strain>
    </source>
</reference>
<keyword evidence="4" id="KW-0749">Sporulation</keyword>
<dbReference type="EMBL" id="PVZC01000008">
    <property type="protein sequence ID" value="PRX96079.1"/>
    <property type="molecule type" value="Genomic_DNA"/>
</dbReference>
<dbReference type="GO" id="GO:0030435">
    <property type="term" value="P:sporulation resulting in formation of a cellular spore"/>
    <property type="evidence" value="ECO:0007669"/>
    <property type="project" value="UniProtKB-KW"/>
</dbReference>
<evidence type="ECO:0000256" key="3">
    <source>
        <dbReference type="ARBA" id="ARBA00022618"/>
    </source>
</evidence>
<dbReference type="GO" id="GO:0030428">
    <property type="term" value="C:cell septum"/>
    <property type="evidence" value="ECO:0007669"/>
    <property type="project" value="UniProtKB-SubCell"/>
</dbReference>
<evidence type="ECO:0000256" key="5">
    <source>
        <dbReference type="ARBA" id="ARBA00023210"/>
    </source>
</evidence>
<dbReference type="Gene3D" id="2.30.31.20">
    <property type="entry name" value="Sporulation-specific cell division protein SsgB"/>
    <property type="match status" value="1"/>
</dbReference>
<dbReference type="AlphaFoldDB" id="A0A2T0PX08"/>
<dbReference type="InterPro" id="IPR006776">
    <property type="entry name" value="SsgB"/>
</dbReference>
<dbReference type="Proteomes" id="UP000237846">
    <property type="component" value="Unassembled WGS sequence"/>
</dbReference>
<comment type="similarity">
    <text evidence="2">Belongs to the SsgA family.</text>
</comment>